<dbReference type="InterPro" id="IPR050626">
    <property type="entry name" value="Peptidase_M16"/>
</dbReference>
<dbReference type="EMBL" id="JBHTLD010000210">
    <property type="protein sequence ID" value="MFD1188077.1"/>
    <property type="molecule type" value="Genomic_DNA"/>
</dbReference>
<keyword evidence="3" id="KW-0378">Hydrolase</keyword>
<evidence type="ECO:0000259" key="6">
    <source>
        <dbReference type="Pfam" id="PF00675"/>
    </source>
</evidence>
<keyword evidence="4" id="KW-0862">Zinc</keyword>
<evidence type="ECO:0000259" key="7">
    <source>
        <dbReference type="Pfam" id="PF05193"/>
    </source>
</evidence>
<keyword evidence="5" id="KW-0482">Metalloprotease</keyword>
<feature type="domain" description="Peptidase M16 C-terminal" evidence="7">
    <location>
        <begin position="169"/>
        <end position="344"/>
    </location>
</feature>
<evidence type="ECO:0000256" key="2">
    <source>
        <dbReference type="ARBA" id="ARBA00022670"/>
    </source>
</evidence>
<name>A0ABW3ST65_9BACT</name>
<keyword evidence="9" id="KW-1185">Reference proteome</keyword>
<evidence type="ECO:0000256" key="5">
    <source>
        <dbReference type="ARBA" id="ARBA00023049"/>
    </source>
</evidence>
<evidence type="ECO:0000256" key="1">
    <source>
        <dbReference type="ARBA" id="ARBA00007261"/>
    </source>
</evidence>
<sequence>MIEFKEFTLDNGLRVIVHEDHTSPMAVLNILYDVGSRDEEEAHTGFAHLFEHLMFSGSKNIPSYDEPLQRVGGENNAFTSPDVTNYYLSLPAQNIETGFWLESDRMLELAFSENGLEVQRKVVVEEFKQNYLNQPYGDVWLKLRPLAYKEHSYKWATIGKEISHIEEATMDIVKAFFRKHYSPSNAILVVAGNVTFDRAKELTEKWFGPIPAGEKYERQLTKEPKQTEARTLEVSADVPLSALYKAYHMPGREQPDYHAVDLISDILGRGKSSRLYERLVTEQKLFNSVAASVSGNIEPGLLIIQGKLNEGVDLQVANAAVETIVQEMIDTPVNEEELNKVKNQAETSILFSEIELLNRAMNLAYSKLLGDADLINQEGERVQAVTPADIQRCAKEVLRPTNCSTILYKAEKKEKLAEAEV</sequence>
<evidence type="ECO:0000313" key="9">
    <source>
        <dbReference type="Proteomes" id="UP001597094"/>
    </source>
</evidence>
<dbReference type="PANTHER" id="PTHR43690">
    <property type="entry name" value="NARDILYSIN"/>
    <property type="match status" value="1"/>
</dbReference>
<dbReference type="Proteomes" id="UP001597094">
    <property type="component" value="Unassembled WGS sequence"/>
</dbReference>
<dbReference type="RefSeq" id="WP_377530979.1">
    <property type="nucleotide sequence ID" value="NZ_JBHTLD010000210.1"/>
</dbReference>
<dbReference type="Pfam" id="PF00675">
    <property type="entry name" value="Peptidase_M16"/>
    <property type="match status" value="1"/>
</dbReference>
<protein>
    <submittedName>
        <fullName evidence="8">M16 family metallopeptidase</fullName>
    </submittedName>
</protein>
<dbReference type="InterPro" id="IPR007863">
    <property type="entry name" value="Peptidase_M16_C"/>
</dbReference>
<organism evidence="8 9">
    <name type="scientific">Pontibacter rugosus</name>
    <dbReference type="NCBI Taxonomy" id="1745966"/>
    <lineage>
        <taxon>Bacteria</taxon>
        <taxon>Pseudomonadati</taxon>
        <taxon>Bacteroidota</taxon>
        <taxon>Cytophagia</taxon>
        <taxon>Cytophagales</taxon>
        <taxon>Hymenobacteraceae</taxon>
        <taxon>Pontibacter</taxon>
    </lineage>
</organism>
<gene>
    <name evidence="8" type="ORF">ACFQ2O_17835</name>
</gene>
<proteinExistence type="inferred from homology"/>
<dbReference type="InterPro" id="IPR011765">
    <property type="entry name" value="Pept_M16_N"/>
</dbReference>
<comment type="similarity">
    <text evidence="1">Belongs to the peptidase M16 family.</text>
</comment>
<dbReference type="SUPFAM" id="SSF63411">
    <property type="entry name" value="LuxS/MPP-like metallohydrolase"/>
    <property type="match status" value="2"/>
</dbReference>
<dbReference type="Pfam" id="PF05193">
    <property type="entry name" value="Peptidase_M16_C"/>
    <property type="match status" value="1"/>
</dbReference>
<dbReference type="PANTHER" id="PTHR43690:SF17">
    <property type="entry name" value="PROTEIN YHJJ"/>
    <property type="match status" value="1"/>
</dbReference>
<evidence type="ECO:0000256" key="4">
    <source>
        <dbReference type="ARBA" id="ARBA00022833"/>
    </source>
</evidence>
<evidence type="ECO:0000256" key="3">
    <source>
        <dbReference type="ARBA" id="ARBA00022801"/>
    </source>
</evidence>
<dbReference type="InterPro" id="IPR011249">
    <property type="entry name" value="Metalloenz_LuxS/M16"/>
</dbReference>
<keyword evidence="2" id="KW-0645">Protease</keyword>
<reference evidence="9" key="1">
    <citation type="journal article" date="2019" name="Int. J. Syst. Evol. Microbiol.">
        <title>The Global Catalogue of Microorganisms (GCM) 10K type strain sequencing project: providing services to taxonomists for standard genome sequencing and annotation.</title>
        <authorList>
            <consortium name="The Broad Institute Genomics Platform"/>
            <consortium name="The Broad Institute Genome Sequencing Center for Infectious Disease"/>
            <person name="Wu L."/>
            <person name="Ma J."/>
        </authorList>
    </citation>
    <scope>NUCLEOTIDE SEQUENCE [LARGE SCALE GENOMIC DNA]</scope>
    <source>
        <strain evidence="9">JCM 31319</strain>
    </source>
</reference>
<accession>A0ABW3ST65</accession>
<dbReference type="Gene3D" id="3.30.830.10">
    <property type="entry name" value="Metalloenzyme, LuxS/M16 peptidase-like"/>
    <property type="match status" value="2"/>
</dbReference>
<feature type="domain" description="Peptidase M16 N-terminal" evidence="6">
    <location>
        <begin position="14"/>
        <end position="130"/>
    </location>
</feature>
<evidence type="ECO:0000313" key="8">
    <source>
        <dbReference type="EMBL" id="MFD1188077.1"/>
    </source>
</evidence>
<comment type="caution">
    <text evidence="8">The sequence shown here is derived from an EMBL/GenBank/DDBJ whole genome shotgun (WGS) entry which is preliminary data.</text>
</comment>